<evidence type="ECO:0000313" key="2">
    <source>
        <dbReference type="EMBL" id="KAK6790936.1"/>
    </source>
</evidence>
<name>A0AAN8TSP3_SOLBU</name>
<feature type="compositionally biased region" description="Pro residues" evidence="1">
    <location>
        <begin position="114"/>
        <end position="143"/>
    </location>
</feature>
<evidence type="ECO:0000256" key="1">
    <source>
        <dbReference type="SAM" id="MobiDB-lite"/>
    </source>
</evidence>
<feature type="region of interest" description="Disordered" evidence="1">
    <location>
        <begin position="92"/>
        <end position="143"/>
    </location>
</feature>
<feature type="region of interest" description="Disordered" evidence="1">
    <location>
        <begin position="22"/>
        <end position="68"/>
    </location>
</feature>
<proteinExistence type="predicted"/>
<accession>A0AAN8TSP3</accession>
<reference evidence="2 3" key="1">
    <citation type="submission" date="2024-02" db="EMBL/GenBank/DDBJ databases">
        <title>de novo genome assembly of Solanum bulbocastanum strain 11H21.</title>
        <authorList>
            <person name="Hosaka A.J."/>
        </authorList>
    </citation>
    <scope>NUCLEOTIDE SEQUENCE [LARGE SCALE GENOMIC DNA]</scope>
    <source>
        <tissue evidence="2">Young leaves</tissue>
    </source>
</reference>
<dbReference type="EMBL" id="JBANQN010000004">
    <property type="protein sequence ID" value="KAK6790936.1"/>
    <property type="molecule type" value="Genomic_DNA"/>
</dbReference>
<keyword evidence="3" id="KW-1185">Reference proteome</keyword>
<evidence type="ECO:0000313" key="3">
    <source>
        <dbReference type="Proteomes" id="UP001371456"/>
    </source>
</evidence>
<dbReference type="Proteomes" id="UP001371456">
    <property type="component" value="Unassembled WGS sequence"/>
</dbReference>
<dbReference type="AlphaFoldDB" id="A0AAN8TSP3"/>
<protein>
    <submittedName>
        <fullName evidence="2">Uncharacterized protein</fullName>
    </submittedName>
</protein>
<gene>
    <name evidence="2" type="ORF">RDI58_010017</name>
</gene>
<comment type="caution">
    <text evidence="2">The sequence shown here is derived from an EMBL/GenBank/DDBJ whole genome shotgun (WGS) entry which is preliminary data.</text>
</comment>
<sequence>MQQYDNSYKELFSQFKVARELRGLKGKKAPPPPDPNKASHMLVPPAYRHGSPPPPSPSKVPTTSRSMQQYDNTYKELFSKFKIARELRGFGLIRGKITMPPPQSNKESHMHLPPMKPPPPTPPPPSLPSPRPPPPAPPSAPIN</sequence>
<organism evidence="2 3">
    <name type="scientific">Solanum bulbocastanum</name>
    <name type="common">Wild potato</name>
    <dbReference type="NCBI Taxonomy" id="147425"/>
    <lineage>
        <taxon>Eukaryota</taxon>
        <taxon>Viridiplantae</taxon>
        <taxon>Streptophyta</taxon>
        <taxon>Embryophyta</taxon>
        <taxon>Tracheophyta</taxon>
        <taxon>Spermatophyta</taxon>
        <taxon>Magnoliopsida</taxon>
        <taxon>eudicotyledons</taxon>
        <taxon>Gunneridae</taxon>
        <taxon>Pentapetalae</taxon>
        <taxon>asterids</taxon>
        <taxon>lamiids</taxon>
        <taxon>Solanales</taxon>
        <taxon>Solanaceae</taxon>
        <taxon>Solanoideae</taxon>
        <taxon>Solaneae</taxon>
        <taxon>Solanum</taxon>
    </lineage>
</organism>